<dbReference type="PANTHER" id="PTHR31642:SF310">
    <property type="entry name" value="FATTY ALCOHOL:CAFFEOYL-COA ACYLTRANSFERASE"/>
    <property type="match status" value="1"/>
</dbReference>
<dbReference type="Pfam" id="PF02458">
    <property type="entry name" value="Transferase"/>
    <property type="match status" value="1"/>
</dbReference>
<evidence type="ECO:0000256" key="2">
    <source>
        <dbReference type="ARBA" id="ARBA00022679"/>
    </source>
</evidence>
<comment type="caution">
    <text evidence="4">The sequence shown here is derived from an EMBL/GenBank/DDBJ whole genome shotgun (WGS) entry which is preliminary data.</text>
</comment>
<keyword evidence="5" id="KW-1185">Reference proteome</keyword>
<feature type="region of interest" description="Disordered" evidence="3">
    <location>
        <begin position="286"/>
        <end position="336"/>
    </location>
</feature>
<sequence>MGFAGLFGGGMLFPETLNTPLLKASLARVLREMPFYSGRLVFAQDGRLDVRCNDAGARFVVASTSATVADLAAAIGSVPYGRVVSNPWMPYWPPHDIDQLWPLAAGFVMHFSGGGTALWVAAHHCCADFESLQTLAAHWAAAYNAALAPPPQPPSRPQGAAAEASGPPASAPPPPPSSAAPAAVVPPAGSGGYQSALPEGLRAPRLVARRCGALEEPGASQAAPPADLPPRREVAEAAWWSGLAVTAYAMYHMMWRGGGVERRCCRVSAQRLAELKAQASAELAAERRAGSGSAAQGSGGSGSLSPPEPHGASPGRNSRSGGSRSGSGGSNSAGDDSGADCAGYDLSGVEWISTNDALVARLLQVLHSLPLRRASRLGCFVAADMRRRLQPPLPPARLGNLLYNAHLAELAPSDTSLGRLAGCLRHALTYHLVPQFRGCLERTTAALARVGPRRLVFAFCLERRPCDNIFAPEGPVNLTNWDVQYGLWQFGPSPPLAFLPLAEIGPCVVLLYPAGAAREDGVALLASMHSAAWRQLDAMGRGLSLLL</sequence>
<name>A0A150GU90_GONPE</name>
<feature type="region of interest" description="Disordered" evidence="3">
    <location>
        <begin position="149"/>
        <end position="185"/>
    </location>
</feature>
<dbReference type="AlphaFoldDB" id="A0A150GU90"/>
<dbReference type="GO" id="GO:0016747">
    <property type="term" value="F:acyltransferase activity, transferring groups other than amino-acyl groups"/>
    <property type="evidence" value="ECO:0007669"/>
    <property type="project" value="TreeGrafter"/>
</dbReference>
<dbReference type="InterPro" id="IPR023213">
    <property type="entry name" value="CAT-like_dom_sf"/>
</dbReference>
<dbReference type="Proteomes" id="UP000075714">
    <property type="component" value="Unassembled WGS sequence"/>
</dbReference>
<evidence type="ECO:0000256" key="1">
    <source>
        <dbReference type="ARBA" id="ARBA00009861"/>
    </source>
</evidence>
<organism evidence="4 5">
    <name type="scientific">Gonium pectorale</name>
    <name type="common">Green alga</name>
    <dbReference type="NCBI Taxonomy" id="33097"/>
    <lineage>
        <taxon>Eukaryota</taxon>
        <taxon>Viridiplantae</taxon>
        <taxon>Chlorophyta</taxon>
        <taxon>core chlorophytes</taxon>
        <taxon>Chlorophyceae</taxon>
        <taxon>CS clade</taxon>
        <taxon>Chlamydomonadales</taxon>
        <taxon>Volvocaceae</taxon>
        <taxon>Gonium</taxon>
    </lineage>
</organism>
<feature type="compositionally biased region" description="Pro residues" evidence="3">
    <location>
        <begin position="169"/>
        <end position="178"/>
    </location>
</feature>
<evidence type="ECO:0000313" key="5">
    <source>
        <dbReference type="Proteomes" id="UP000075714"/>
    </source>
</evidence>
<dbReference type="InterPro" id="IPR050317">
    <property type="entry name" value="Plant_Fungal_Acyltransferase"/>
</dbReference>
<accession>A0A150GU90</accession>
<dbReference type="PANTHER" id="PTHR31642">
    <property type="entry name" value="TRICHOTHECENE 3-O-ACETYLTRANSFERASE"/>
    <property type="match status" value="1"/>
</dbReference>
<proteinExistence type="inferred from homology"/>
<evidence type="ECO:0000313" key="4">
    <source>
        <dbReference type="EMBL" id="KXZ53313.1"/>
    </source>
</evidence>
<evidence type="ECO:0000256" key="3">
    <source>
        <dbReference type="SAM" id="MobiDB-lite"/>
    </source>
</evidence>
<keyword evidence="2" id="KW-0808">Transferase</keyword>
<dbReference type="EMBL" id="LSYV01000008">
    <property type="protein sequence ID" value="KXZ53313.1"/>
    <property type="molecule type" value="Genomic_DNA"/>
</dbReference>
<feature type="compositionally biased region" description="Low complexity" evidence="3">
    <location>
        <begin position="157"/>
        <end position="168"/>
    </location>
</feature>
<dbReference type="Gene3D" id="3.30.559.10">
    <property type="entry name" value="Chloramphenicol acetyltransferase-like domain"/>
    <property type="match status" value="2"/>
</dbReference>
<protein>
    <submittedName>
        <fullName evidence="4">Uncharacterized protein</fullName>
    </submittedName>
</protein>
<dbReference type="OrthoDB" id="545084at2759"/>
<gene>
    <name evidence="4" type="ORF">GPECTOR_7g1207</name>
</gene>
<feature type="compositionally biased region" description="Low complexity" evidence="3">
    <location>
        <begin position="311"/>
        <end position="322"/>
    </location>
</feature>
<dbReference type="SUPFAM" id="SSF52777">
    <property type="entry name" value="CoA-dependent acyltransferases"/>
    <property type="match status" value="1"/>
</dbReference>
<comment type="similarity">
    <text evidence="1">Belongs to the plant acyltransferase family.</text>
</comment>
<reference evidence="5" key="1">
    <citation type="journal article" date="2016" name="Nat. Commun.">
        <title>The Gonium pectorale genome demonstrates co-option of cell cycle regulation during the evolution of multicellularity.</title>
        <authorList>
            <person name="Hanschen E.R."/>
            <person name="Marriage T.N."/>
            <person name="Ferris P.J."/>
            <person name="Hamaji T."/>
            <person name="Toyoda A."/>
            <person name="Fujiyama A."/>
            <person name="Neme R."/>
            <person name="Noguchi H."/>
            <person name="Minakuchi Y."/>
            <person name="Suzuki M."/>
            <person name="Kawai-Toyooka H."/>
            <person name="Smith D.R."/>
            <person name="Sparks H."/>
            <person name="Anderson J."/>
            <person name="Bakaric R."/>
            <person name="Luria V."/>
            <person name="Karger A."/>
            <person name="Kirschner M.W."/>
            <person name="Durand P.M."/>
            <person name="Michod R.E."/>
            <person name="Nozaki H."/>
            <person name="Olson B.J."/>
        </authorList>
    </citation>
    <scope>NUCLEOTIDE SEQUENCE [LARGE SCALE GENOMIC DNA]</scope>
    <source>
        <strain evidence="5">NIES-2863</strain>
    </source>
</reference>